<dbReference type="InterPro" id="IPR036640">
    <property type="entry name" value="ABC1_TM_sf"/>
</dbReference>
<feature type="transmembrane region" description="Helical" evidence="7">
    <location>
        <begin position="24"/>
        <end position="42"/>
    </location>
</feature>
<dbReference type="GO" id="GO:0005524">
    <property type="term" value="F:ATP binding"/>
    <property type="evidence" value="ECO:0007669"/>
    <property type="project" value="UniProtKB-KW"/>
</dbReference>
<dbReference type="RefSeq" id="WP_377123267.1">
    <property type="nucleotide sequence ID" value="NZ_JBHRSD010000014.1"/>
</dbReference>
<sequence length="589" mass="64185">MPFSTHPNYAALWSILRRTKPTNALIAITVALIICATGLSLWVPLLTKAWLDNLSATQQFSWSALFGLAAALIGGGILSGVQYHQLGKLGNLQKRNLRNELFDHVVNLPIAFFDRTLSGEPANRIVKDTEIIEDLVSNQTASMLSGLLQLLGSFFILWFLDWRLTAVLFLAIVLSFLAILPFTAKLAAISKQQQDSEASLMANLTEWFAQIRLLRSATAHSQINQEVQCKVKQLFTLAMQEVRTVAMMSPLVNTAIMASIIAVLGFGATLVAKQQMTIGTFVAFIMFLLNIVFPVMQLSLFAAAFNKAAGAALRLAELFAEPKRHLGNLQLKIAGQDIQLHNLNFGYDNNAAVLKGLDMTLAAGKTTAIVALSGGGKSTLFALLQGFYQAKQGAIYIGTDNLAEADLDHYLAQTGYVAQDAPVLSGTLRDNLVLGLDALPSAEQLTSALNDADLYEFVSTLPQGLETFVGERGVTLSGGQRQRLALARCLLRKPNLLLLDEVTANLDALSETRIQHALAQAAQGRTTLIAAHRLSTILSADCIYVMEFGKIIGQGNHNALMQQLPQYKQLIDKQFRLEQQNSYDSLPVT</sequence>
<dbReference type="CDD" id="cd18551">
    <property type="entry name" value="ABC_6TM_LmrA_like"/>
    <property type="match status" value="1"/>
</dbReference>
<feature type="transmembrane region" description="Helical" evidence="7">
    <location>
        <begin position="166"/>
        <end position="184"/>
    </location>
</feature>
<dbReference type="SUPFAM" id="SSF52540">
    <property type="entry name" value="P-loop containing nucleoside triphosphate hydrolases"/>
    <property type="match status" value="1"/>
</dbReference>
<dbReference type="PROSITE" id="PS50893">
    <property type="entry name" value="ABC_TRANSPORTER_2"/>
    <property type="match status" value="1"/>
</dbReference>
<dbReference type="Proteomes" id="UP001595453">
    <property type="component" value="Unassembled WGS sequence"/>
</dbReference>
<reference evidence="11" key="1">
    <citation type="journal article" date="2019" name="Int. J. Syst. Evol. Microbiol.">
        <title>The Global Catalogue of Microorganisms (GCM) 10K type strain sequencing project: providing services to taxonomists for standard genome sequencing and annotation.</title>
        <authorList>
            <consortium name="The Broad Institute Genomics Platform"/>
            <consortium name="The Broad Institute Genome Sequencing Center for Infectious Disease"/>
            <person name="Wu L."/>
            <person name="Ma J."/>
        </authorList>
    </citation>
    <scope>NUCLEOTIDE SEQUENCE [LARGE SCALE GENOMIC DNA]</scope>
    <source>
        <strain evidence="11">KCTC 42730</strain>
    </source>
</reference>
<dbReference type="Pfam" id="PF00005">
    <property type="entry name" value="ABC_tran"/>
    <property type="match status" value="1"/>
</dbReference>
<dbReference type="InterPro" id="IPR027417">
    <property type="entry name" value="P-loop_NTPase"/>
</dbReference>
<dbReference type="InterPro" id="IPR003439">
    <property type="entry name" value="ABC_transporter-like_ATP-bd"/>
</dbReference>
<feature type="domain" description="ABC transporter" evidence="8">
    <location>
        <begin position="338"/>
        <end position="573"/>
    </location>
</feature>
<dbReference type="PROSITE" id="PS50929">
    <property type="entry name" value="ABC_TM1F"/>
    <property type="match status" value="1"/>
</dbReference>
<keyword evidence="3" id="KW-0547">Nucleotide-binding</keyword>
<dbReference type="EMBL" id="JBHRSD010000014">
    <property type="protein sequence ID" value="MFC3032602.1"/>
    <property type="molecule type" value="Genomic_DNA"/>
</dbReference>
<dbReference type="PROSITE" id="PS00211">
    <property type="entry name" value="ABC_TRANSPORTER_1"/>
    <property type="match status" value="1"/>
</dbReference>
<dbReference type="PANTHER" id="PTHR43394">
    <property type="entry name" value="ATP-DEPENDENT PERMEASE MDL1, MITOCHONDRIAL"/>
    <property type="match status" value="1"/>
</dbReference>
<feature type="transmembrane region" description="Helical" evidence="7">
    <location>
        <begin position="141"/>
        <end position="160"/>
    </location>
</feature>
<feature type="transmembrane region" description="Helical" evidence="7">
    <location>
        <begin position="278"/>
        <end position="305"/>
    </location>
</feature>
<dbReference type="InterPro" id="IPR017871">
    <property type="entry name" value="ABC_transporter-like_CS"/>
</dbReference>
<evidence type="ECO:0000256" key="2">
    <source>
        <dbReference type="ARBA" id="ARBA00022692"/>
    </source>
</evidence>
<proteinExistence type="predicted"/>
<evidence type="ECO:0000313" key="11">
    <source>
        <dbReference type="Proteomes" id="UP001595453"/>
    </source>
</evidence>
<evidence type="ECO:0000256" key="3">
    <source>
        <dbReference type="ARBA" id="ARBA00022741"/>
    </source>
</evidence>
<dbReference type="InterPro" id="IPR011527">
    <property type="entry name" value="ABC1_TM_dom"/>
</dbReference>
<dbReference type="InterPro" id="IPR039421">
    <property type="entry name" value="Type_1_exporter"/>
</dbReference>
<evidence type="ECO:0000256" key="4">
    <source>
        <dbReference type="ARBA" id="ARBA00022840"/>
    </source>
</evidence>
<keyword evidence="6 7" id="KW-0472">Membrane</keyword>
<keyword evidence="4 10" id="KW-0067">ATP-binding</keyword>
<comment type="subcellular location">
    <subcellularLocation>
        <location evidence="1">Cell membrane</location>
        <topology evidence="1">Multi-pass membrane protein</topology>
    </subcellularLocation>
</comment>
<keyword evidence="11" id="KW-1185">Reference proteome</keyword>
<evidence type="ECO:0000256" key="5">
    <source>
        <dbReference type="ARBA" id="ARBA00022989"/>
    </source>
</evidence>
<evidence type="ECO:0000256" key="1">
    <source>
        <dbReference type="ARBA" id="ARBA00004651"/>
    </source>
</evidence>
<evidence type="ECO:0000259" key="8">
    <source>
        <dbReference type="PROSITE" id="PS50893"/>
    </source>
</evidence>
<keyword evidence="2 7" id="KW-0812">Transmembrane</keyword>
<evidence type="ECO:0000256" key="6">
    <source>
        <dbReference type="ARBA" id="ARBA00023136"/>
    </source>
</evidence>
<dbReference type="Pfam" id="PF00664">
    <property type="entry name" value="ABC_membrane"/>
    <property type="match status" value="1"/>
</dbReference>
<evidence type="ECO:0000259" key="9">
    <source>
        <dbReference type="PROSITE" id="PS50929"/>
    </source>
</evidence>
<protein>
    <submittedName>
        <fullName evidence="10">ABC transporter ATP-binding protein</fullName>
    </submittedName>
</protein>
<feature type="transmembrane region" description="Helical" evidence="7">
    <location>
        <begin position="62"/>
        <end position="81"/>
    </location>
</feature>
<dbReference type="SUPFAM" id="SSF90123">
    <property type="entry name" value="ABC transporter transmembrane region"/>
    <property type="match status" value="1"/>
</dbReference>
<dbReference type="PANTHER" id="PTHR43394:SF1">
    <property type="entry name" value="ATP-BINDING CASSETTE SUB-FAMILY B MEMBER 10, MITOCHONDRIAL"/>
    <property type="match status" value="1"/>
</dbReference>
<gene>
    <name evidence="10" type="ORF">ACFOEE_08730</name>
</gene>
<organism evidence="10 11">
    <name type="scientific">Pseudoalteromonas fenneropenaei</name>
    <dbReference type="NCBI Taxonomy" id="1737459"/>
    <lineage>
        <taxon>Bacteria</taxon>
        <taxon>Pseudomonadati</taxon>
        <taxon>Pseudomonadota</taxon>
        <taxon>Gammaproteobacteria</taxon>
        <taxon>Alteromonadales</taxon>
        <taxon>Pseudoalteromonadaceae</taxon>
        <taxon>Pseudoalteromonas</taxon>
    </lineage>
</organism>
<dbReference type="Gene3D" id="3.40.50.300">
    <property type="entry name" value="P-loop containing nucleotide triphosphate hydrolases"/>
    <property type="match status" value="1"/>
</dbReference>
<evidence type="ECO:0000313" key="10">
    <source>
        <dbReference type="EMBL" id="MFC3032602.1"/>
    </source>
</evidence>
<keyword evidence="5 7" id="KW-1133">Transmembrane helix</keyword>
<accession>A0ABV7CJ55</accession>
<name>A0ABV7CJ55_9GAMM</name>
<dbReference type="SMART" id="SM00382">
    <property type="entry name" value="AAA"/>
    <property type="match status" value="1"/>
</dbReference>
<feature type="domain" description="ABC transmembrane type-1" evidence="9">
    <location>
        <begin position="27"/>
        <end position="307"/>
    </location>
</feature>
<dbReference type="Gene3D" id="1.20.1560.10">
    <property type="entry name" value="ABC transporter type 1, transmembrane domain"/>
    <property type="match status" value="1"/>
</dbReference>
<dbReference type="InterPro" id="IPR003593">
    <property type="entry name" value="AAA+_ATPase"/>
</dbReference>
<comment type="caution">
    <text evidence="10">The sequence shown here is derived from an EMBL/GenBank/DDBJ whole genome shotgun (WGS) entry which is preliminary data.</text>
</comment>
<feature type="transmembrane region" description="Helical" evidence="7">
    <location>
        <begin position="251"/>
        <end position="272"/>
    </location>
</feature>
<evidence type="ECO:0000256" key="7">
    <source>
        <dbReference type="SAM" id="Phobius"/>
    </source>
</evidence>